<evidence type="ECO:0000313" key="4">
    <source>
        <dbReference type="EMBL" id="THF96007.1"/>
    </source>
</evidence>
<dbReference type="InterPro" id="IPR043510">
    <property type="entry name" value="W2_5MP1/2"/>
</dbReference>
<evidence type="ECO:0000256" key="2">
    <source>
        <dbReference type="SAM" id="MobiDB-lite"/>
    </source>
</evidence>
<dbReference type="Proteomes" id="UP000306102">
    <property type="component" value="Unassembled WGS sequence"/>
</dbReference>
<accession>A0A4S4D1R4</accession>
<dbReference type="PANTHER" id="PTHR14208">
    <property type="entry name" value="BASIC LEUCINE ZIPPER AND W2 DOMAIN-CONTAINING PROTEIN"/>
    <property type="match status" value="1"/>
</dbReference>
<dbReference type="SMART" id="SM00515">
    <property type="entry name" value="eIF5C"/>
    <property type="match status" value="1"/>
</dbReference>
<dbReference type="CDD" id="cd11560">
    <property type="entry name" value="W2_eIF5C_like"/>
    <property type="match status" value="1"/>
</dbReference>
<evidence type="ECO:0000256" key="1">
    <source>
        <dbReference type="ARBA" id="ARBA00008151"/>
    </source>
</evidence>
<dbReference type="Gene3D" id="1.25.40.180">
    <property type="match status" value="1"/>
</dbReference>
<evidence type="ECO:0000313" key="5">
    <source>
        <dbReference type="Proteomes" id="UP000306102"/>
    </source>
</evidence>
<feature type="region of interest" description="Disordered" evidence="2">
    <location>
        <begin position="77"/>
        <end position="120"/>
    </location>
</feature>
<reference evidence="4 5" key="1">
    <citation type="journal article" date="2018" name="Proc. Natl. Acad. Sci. U.S.A.">
        <title>Draft genome sequence of Camellia sinensis var. sinensis provides insights into the evolution of the tea genome and tea quality.</title>
        <authorList>
            <person name="Wei C."/>
            <person name="Yang H."/>
            <person name="Wang S."/>
            <person name="Zhao J."/>
            <person name="Liu C."/>
            <person name="Gao L."/>
            <person name="Xia E."/>
            <person name="Lu Y."/>
            <person name="Tai Y."/>
            <person name="She G."/>
            <person name="Sun J."/>
            <person name="Cao H."/>
            <person name="Tong W."/>
            <person name="Gao Q."/>
            <person name="Li Y."/>
            <person name="Deng W."/>
            <person name="Jiang X."/>
            <person name="Wang W."/>
            <person name="Chen Q."/>
            <person name="Zhang S."/>
            <person name="Li H."/>
            <person name="Wu J."/>
            <person name="Wang P."/>
            <person name="Li P."/>
            <person name="Shi C."/>
            <person name="Zheng F."/>
            <person name="Jian J."/>
            <person name="Huang B."/>
            <person name="Shan D."/>
            <person name="Shi M."/>
            <person name="Fang C."/>
            <person name="Yue Y."/>
            <person name="Li F."/>
            <person name="Li D."/>
            <person name="Wei S."/>
            <person name="Han B."/>
            <person name="Jiang C."/>
            <person name="Yin Y."/>
            <person name="Xia T."/>
            <person name="Zhang Z."/>
            <person name="Bennetzen J.L."/>
            <person name="Zhao S."/>
            <person name="Wan X."/>
        </authorList>
    </citation>
    <scope>NUCLEOTIDE SEQUENCE [LARGE SCALE GENOMIC DNA]</scope>
    <source>
        <strain evidence="5">cv. Shuchazao</strain>
        <tissue evidence="4">Leaf</tissue>
    </source>
</reference>
<feature type="compositionally biased region" description="Basic and acidic residues" evidence="2">
    <location>
        <begin position="111"/>
        <end position="120"/>
    </location>
</feature>
<feature type="domain" description="W2" evidence="3">
    <location>
        <begin position="248"/>
        <end position="413"/>
    </location>
</feature>
<proteinExistence type="inferred from homology"/>
<dbReference type="InterPro" id="IPR003307">
    <property type="entry name" value="W2_domain"/>
</dbReference>
<protein>
    <recommendedName>
        <fullName evidence="3">W2 domain-containing protein</fullName>
    </recommendedName>
</protein>
<dbReference type="InterPro" id="IPR016024">
    <property type="entry name" value="ARM-type_fold"/>
</dbReference>
<comment type="caution">
    <text evidence="4">The sequence shown here is derived from an EMBL/GenBank/DDBJ whole genome shotgun (WGS) entry which is preliminary data.</text>
</comment>
<dbReference type="AlphaFoldDB" id="A0A4S4D1R4"/>
<dbReference type="PROSITE" id="PS51363">
    <property type="entry name" value="W2"/>
    <property type="match status" value="1"/>
</dbReference>
<dbReference type="GO" id="GO:0005737">
    <property type="term" value="C:cytoplasm"/>
    <property type="evidence" value="ECO:0007669"/>
    <property type="project" value="TreeGrafter"/>
</dbReference>
<dbReference type="InterPro" id="IPR057397">
    <property type="entry name" value="HEAT_5MP1_2"/>
</dbReference>
<dbReference type="SUPFAM" id="SSF48371">
    <property type="entry name" value="ARM repeat"/>
    <property type="match status" value="1"/>
</dbReference>
<evidence type="ECO:0000259" key="3">
    <source>
        <dbReference type="PROSITE" id="PS51363"/>
    </source>
</evidence>
<sequence length="413" mass="47230">MLMLGSGDYGTRIKTRKRNIAAPLDPSTFADAVVQIYLDNAGDLELIAKSIESSDLNFSRYGDTFFEARDTEETLRGHACPNLDTPWTQRHSDKSKMKGKTSGRTQPGTTKPDEGERHPFSIIDCEPKREAILPSSLELFEENERKKLAIFTALAFSQKLSGLPLDTVFQPLLKDNLVAKGIVLSFITDFFKEYLIDNSLDDLISFLKRGKMEDNLLDFFPSSKRSVEAFSEHFTKAGLVPLVEYHEKKIFEVKLKEMKSALTTQIAEETDISEVKDTVKQHVKDAKLPDIEVVRILWDVIMDAVQWSGKNQQQNANAALRQVKMWANLLNTFCTSGKLELELLYKVQVQCYEDAKLMKLFPDIVRALYDQDVLAEDTILYWFRKGTNPKGRQAFVKSMERFVKWLEEAEEEE</sequence>
<dbReference type="GO" id="GO:0016020">
    <property type="term" value="C:membrane"/>
    <property type="evidence" value="ECO:0007669"/>
    <property type="project" value="TreeGrafter"/>
</dbReference>
<dbReference type="Pfam" id="PF25504">
    <property type="entry name" value="HEAT_5MP1_2"/>
    <property type="match status" value="2"/>
</dbReference>
<organism evidence="4 5">
    <name type="scientific">Camellia sinensis var. sinensis</name>
    <name type="common">China tea</name>
    <dbReference type="NCBI Taxonomy" id="542762"/>
    <lineage>
        <taxon>Eukaryota</taxon>
        <taxon>Viridiplantae</taxon>
        <taxon>Streptophyta</taxon>
        <taxon>Embryophyta</taxon>
        <taxon>Tracheophyta</taxon>
        <taxon>Spermatophyta</taxon>
        <taxon>Magnoliopsida</taxon>
        <taxon>eudicotyledons</taxon>
        <taxon>Gunneridae</taxon>
        <taxon>Pentapetalae</taxon>
        <taxon>asterids</taxon>
        <taxon>Ericales</taxon>
        <taxon>Theaceae</taxon>
        <taxon>Camellia</taxon>
    </lineage>
</organism>
<dbReference type="STRING" id="542762.A0A4S4D1R4"/>
<dbReference type="InterPro" id="IPR051245">
    <property type="entry name" value="eIF5-mimic_regulator"/>
</dbReference>
<dbReference type="EMBL" id="SDRB02013068">
    <property type="protein sequence ID" value="THF96007.1"/>
    <property type="molecule type" value="Genomic_DNA"/>
</dbReference>
<dbReference type="PANTHER" id="PTHR14208:SF2">
    <property type="entry name" value="PROTEIN KRASAVIETZ"/>
    <property type="match status" value="1"/>
</dbReference>
<comment type="similarity">
    <text evidence="1">Belongs to the BZW family.</text>
</comment>
<gene>
    <name evidence="4" type="ORF">TEA_027272</name>
</gene>
<dbReference type="FunFam" id="1.25.40.180:FF:000028">
    <property type="entry name" value="ARM repeat superfamily protein"/>
    <property type="match status" value="1"/>
</dbReference>
<keyword evidence="5" id="KW-1185">Reference proteome</keyword>
<dbReference type="Pfam" id="PF02020">
    <property type="entry name" value="W2"/>
    <property type="match status" value="1"/>
</dbReference>
<name>A0A4S4D1R4_CAMSN</name>